<dbReference type="Pfam" id="PF07833">
    <property type="entry name" value="Cu_amine_oxidN1"/>
    <property type="match status" value="1"/>
</dbReference>
<feature type="compositionally biased region" description="Polar residues" evidence="1">
    <location>
        <begin position="313"/>
        <end position="322"/>
    </location>
</feature>
<gene>
    <name evidence="5" type="ORF">SAMN05660649_01392</name>
</gene>
<dbReference type="PANTHER" id="PTHR40446">
    <property type="entry name" value="N-ACETYLGLUCOSAMINE-1-PHOSPHODIESTER ALPHA-N-ACETYLGLUCOSAMINIDASE"/>
    <property type="match status" value="1"/>
</dbReference>
<dbReference type="RefSeq" id="WP_165613413.1">
    <property type="nucleotide sequence ID" value="NZ_FOOX01000004.1"/>
</dbReference>
<dbReference type="Proteomes" id="UP000199337">
    <property type="component" value="Unassembled WGS sequence"/>
</dbReference>
<dbReference type="SUPFAM" id="SSF55383">
    <property type="entry name" value="Copper amine oxidase, domain N"/>
    <property type="match status" value="1"/>
</dbReference>
<proteinExistence type="predicted"/>
<evidence type="ECO:0000313" key="5">
    <source>
        <dbReference type="EMBL" id="SFG35538.1"/>
    </source>
</evidence>
<evidence type="ECO:0000256" key="1">
    <source>
        <dbReference type="SAM" id="MobiDB-lite"/>
    </source>
</evidence>
<sequence>MLNWIKRIIICTALLGLVSVGWPGSTAAGITVEGSIHYGAKKQLAPGVVYYPFSTNNWSGQPVTGHITEIKPGEDLLEIRPATGNDALGGRETVSSLAARHGAVAAVNGGFFDGGSGNPIGGLVVDGQVHYYRDLLRTSVGWTGEGNFKFGYFMPEVEVLTNRGSIAVTGYNQLPGTDEVTLLTPLRSGGINPPSANIVVLQRTEDGTFKVVDKQPGSENYVLVFGSMQAALAASFQSGDDVQINSKFGPGLEGIEHLVTGGPLLVQDGVPVSQAVNEGFRGGVLSSNARTAMGVKADGNILLVVVEKLQSAGDNSTSTPQKANPGGSAAANTSAGLTPDELAWLMVRLGSVQAAALDGGGSSAMWADGKLVSKPSDGSERKVANALVVLYQIPTYLDERRVYFDAPPYLEKGRTYVPLRGIFELLGATVNWDPDTKTVDAVRGERSVSLTIGENEARADGKTIILDAVPRTVNGRTMVPLRFIGESLGDRVIWQSNPKAVKIYSTAEKM</sequence>
<dbReference type="InterPro" id="IPR018711">
    <property type="entry name" value="NAGPA"/>
</dbReference>
<dbReference type="STRING" id="341036.SAMN05660649_01392"/>
<accession>A0A1I2R4X0</accession>
<dbReference type="AlphaFoldDB" id="A0A1I2R4X0"/>
<dbReference type="InterPro" id="IPR012854">
    <property type="entry name" value="Cu_amine_oxidase-like_N"/>
</dbReference>
<keyword evidence="6" id="KW-1185">Reference proteome</keyword>
<feature type="signal peptide" evidence="2">
    <location>
        <begin position="1"/>
        <end position="27"/>
    </location>
</feature>
<dbReference type="PANTHER" id="PTHR40446:SF2">
    <property type="entry name" value="N-ACETYLGLUCOSAMINE-1-PHOSPHODIESTER ALPHA-N-ACETYLGLUCOSAMINIDASE"/>
    <property type="match status" value="1"/>
</dbReference>
<name>A0A1I2R4X0_9FIRM</name>
<dbReference type="EMBL" id="FOOX01000004">
    <property type="protein sequence ID" value="SFG35538.1"/>
    <property type="molecule type" value="Genomic_DNA"/>
</dbReference>
<evidence type="ECO:0000313" key="6">
    <source>
        <dbReference type="Proteomes" id="UP000199337"/>
    </source>
</evidence>
<feature type="domain" description="Phosphodiester glycosidase" evidence="4">
    <location>
        <begin position="229"/>
        <end position="389"/>
    </location>
</feature>
<keyword evidence="2" id="KW-0732">Signal</keyword>
<organism evidence="5 6">
    <name type="scientific">Desulfotruncus arcticus DSM 17038</name>
    <dbReference type="NCBI Taxonomy" id="1121424"/>
    <lineage>
        <taxon>Bacteria</taxon>
        <taxon>Bacillati</taxon>
        <taxon>Bacillota</taxon>
        <taxon>Clostridia</taxon>
        <taxon>Eubacteriales</taxon>
        <taxon>Desulfallaceae</taxon>
        <taxon>Desulfotruncus</taxon>
    </lineage>
</organism>
<evidence type="ECO:0000256" key="2">
    <source>
        <dbReference type="SAM" id="SignalP"/>
    </source>
</evidence>
<feature type="chain" id="PRO_5011641303" evidence="2">
    <location>
        <begin position="28"/>
        <end position="510"/>
    </location>
</feature>
<dbReference type="Gene3D" id="3.30.457.10">
    <property type="entry name" value="Copper amine oxidase-like, N-terminal domain"/>
    <property type="match status" value="1"/>
</dbReference>
<feature type="domain" description="Copper amine oxidase-like N-terminal" evidence="3">
    <location>
        <begin position="397"/>
        <end position="503"/>
    </location>
</feature>
<evidence type="ECO:0000259" key="4">
    <source>
        <dbReference type="Pfam" id="PF09992"/>
    </source>
</evidence>
<dbReference type="InterPro" id="IPR036582">
    <property type="entry name" value="Mao_N_sf"/>
</dbReference>
<protein>
    <submittedName>
        <fullName evidence="5">Copper amine oxidase N-terminal domain-containing protein</fullName>
    </submittedName>
</protein>
<feature type="region of interest" description="Disordered" evidence="1">
    <location>
        <begin position="313"/>
        <end position="333"/>
    </location>
</feature>
<evidence type="ECO:0000259" key="3">
    <source>
        <dbReference type="Pfam" id="PF07833"/>
    </source>
</evidence>
<reference evidence="6" key="1">
    <citation type="submission" date="2016-10" db="EMBL/GenBank/DDBJ databases">
        <authorList>
            <person name="Varghese N."/>
            <person name="Submissions S."/>
        </authorList>
    </citation>
    <scope>NUCLEOTIDE SEQUENCE [LARGE SCALE GENOMIC DNA]</scope>
    <source>
        <strain evidence="6">DSM 17038</strain>
    </source>
</reference>
<dbReference type="Pfam" id="PF09992">
    <property type="entry name" value="NAGPA"/>
    <property type="match status" value="1"/>
</dbReference>